<dbReference type="Proteomes" id="UP000609064">
    <property type="component" value="Unassembled WGS sequence"/>
</dbReference>
<gene>
    <name evidence="2" type="ORF">GCM10011514_23110</name>
</gene>
<feature type="domain" description="AB hydrolase-1" evidence="1">
    <location>
        <begin position="49"/>
        <end position="280"/>
    </location>
</feature>
<organism evidence="2 3">
    <name type="scientific">Emticicia aquatilis</name>
    <dbReference type="NCBI Taxonomy" id="1537369"/>
    <lineage>
        <taxon>Bacteria</taxon>
        <taxon>Pseudomonadati</taxon>
        <taxon>Bacteroidota</taxon>
        <taxon>Cytophagia</taxon>
        <taxon>Cytophagales</taxon>
        <taxon>Leadbetterellaceae</taxon>
        <taxon>Emticicia</taxon>
    </lineage>
</organism>
<proteinExistence type="predicted"/>
<dbReference type="SUPFAM" id="SSF53474">
    <property type="entry name" value="alpha/beta-Hydrolases"/>
    <property type="match status" value="1"/>
</dbReference>
<dbReference type="Gene3D" id="3.40.50.1820">
    <property type="entry name" value="alpha/beta hydrolase"/>
    <property type="match status" value="1"/>
</dbReference>
<dbReference type="InterPro" id="IPR000073">
    <property type="entry name" value="AB_hydrolase_1"/>
</dbReference>
<dbReference type="PANTHER" id="PTHR43433">
    <property type="entry name" value="HYDROLASE, ALPHA/BETA FOLD FAMILY PROTEIN"/>
    <property type="match status" value="1"/>
</dbReference>
<dbReference type="InterPro" id="IPR029058">
    <property type="entry name" value="AB_hydrolase_fold"/>
</dbReference>
<evidence type="ECO:0000313" key="2">
    <source>
        <dbReference type="EMBL" id="GGD58467.1"/>
    </source>
</evidence>
<dbReference type="Pfam" id="PF00561">
    <property type="entry name" value="Abhydrolase_1"/>
    <property type="match status" value="1"/>
</dbReference>
<dbReference type="PANTHER" id="PTHR43433:SF5">
    <property type="entry name" value="AB HYDROLASE-1 DOMAIN-CONTAINING PROTEIN"/>
    <property type="match status" value="1"/>
</dbReference>
<protein>
    <submittedName>
        <fullName evidence="2">Hydrolase</fullName>
    </submittedName>
</protein>
<accession>A0A916YSX3</accession>
<keyword evidence="3" id="KW-1185">Reference proteome</keyword>
<dbReference type="EMBL" id="BMKK01000004">
    <property type="protein sequence ID" value="GGD58467.1"/>
    <property type="molecule type" value="Genomic_DNA"/>
</dbReference>
<evidence type="ECO:0000259" key="1">
    <source>
        <dbReference type="Pfam" id="PF00561"/>
    </source>
</evidence>
<comment type="caution">
    <text evidence="2">The sequence shown here is derived from an EMBL/GenBank/DDBJ whole genome shotgun (WGS) entry which is preliminary data.</text>
</comment>
<dbReference type="RefSeq" id="WP_188766240.1">
    <property type="nucleotide sequence ID" value="NZ_BMKK01000004.1"/>
</dbReference>
<dbReference type="GO" id="GO:0004806">
    <property type="term" value="F:triacylglycerol lipase activity"/>
    <property type="evidence" value="ECO:0007669"/>
    <property type="project" value="TreeGrafter"/>
</dbReference>
<keyword evidence="2" id="KW-0378">Hydrolase</keyword>
<dbReference type="GO" id="GO:0046503">
    <property type="term" value="P:glycerolipid catabolic process"/>
    <property type="evidence" value="ECO:0007669"/>
    <property type="project" value="TreeGrafter"/>
</dbReference>
<name>A0A916YSX3_9BACT</name>
<dbReference type="AlphaFoldDB" id="A0A916YSX3"/>
<evidence type="ECO:0000313" key="3">
    <source>
        <dbReference type="Proteomes" id="UP000609064"/>
    </source>
</evidence>
<sequence>MSKLVVNKSGKAPVNGIEIYYETFGESQNPAILLIMGLDAQCVIYGDNVITPLVEAGFYVIRFDNRDIGLSTWLNDKWHRSRPYKLEDMAKDSVELLDYLQIKHANIIGVSMGGMIAQHIAIEYPEKVISLTSIMSSGYALNPAVVKDFKLKLLVRSIPFLIKRVYIKNKYSNHKISVGSYVATYRFLRGNRFPFDEAYFREVFTESIERRKGQNPRARYQQFCAIVASGSRLEKLHRIQAPTLVIHGTADPLVNPKHAEIYASLIPNSQLIMIEGMGHELPKGALEEVLPAIIEHLQKSIQA</sequence>
<reference evidence="2" key="1">
    <citation type="journal article" date="2014" name="Int. J. Syst. Evol. Microbiol.">
        <title>Complete genome sequence of Corynebacterium casei LMG S-19264T (=DSM 44701T), isolated from a smear-ripened cheese.</title>
        <authorList>
            <consortium name="US DOE Joint Genome Institute (JGI-PGF)"/>
            <person name="Walter F."/>
            <person name="Albersmeier A."/>
            <person name="Kalinowski J."/>
            <person name="Ruckert C."/>
        </authorList>
    </citation>
    <scope>NUCLEOTIDE SEQUENCE</scope>
    <source>
        <strain evidence="2">CGMCC 1.15958</strain>
    </source>
</reference>
<dbReference type="InterPro" id="IPR050471">
    <property type="entry name" value="AB_hydrolase"/>
</dbReference>
<reference evidence="2" key="2">
    <citation type="submission" date="2020-09" db="EMBL/GenBank/DDBJ databases">
        <authorList>
            <person name="Sun Q."/>
            <person name="Zhou Y."/>
        </authorList>
    </citation>
    <scope>NUCLEOTIDE SEQUENCE</scope>
    <source>
        <strain evidence="2">CGMCC 1.15958</strain>
    </source>
</reference>